<dbReference type="AlphaFoldDB" id="K2A2P9"/>
<dbReference type="SUPFAM" id="SSF53335">
    <property type="entry name" value="S-adenosyl-L-methionine-dependent methyltransferases"/>
    <property type="match status" value="2"/>
</dbReference>
<dbReference type="EC" id="2.1.1.-" evidence="3"/>
<dbReference type="InterPro" id="IPR002941">
    <property type="entry name" value="DNA_methylase_N4/N6"/>
</dbReference>
<feature type="domain" description="DNA methylase N-4/N-6" evidence="4">
    <location>
        <begin position="4"/>
        <end position="93"/>
    </location>
</feature>
<dbReference type="EMBL" id="AMFJ01028918">
    <property type="protein sequence ID" value="EKD44279.1"/>
    <property type="molecule type" value="Genomic_DNA"/>
</dbReference>
<dbReference type="InterPro" id="IPR029063">
    <property type="entry name" value="SAM-dependent_MTases_sf"/>
</dbReference>
<evidence type="ECO:0000256" key="2">
    <source>
        <dbReference type="ARBA" id="ARBA00022679"/>
    </source>
</evidence>
<keyword evidence="2" id="KW-0808">Transferase</keyword>
<evidence type="ECO:0000313" key="5">
    <source>
        <dbReference type="EMBL" id="EKD44279.1"/>
    </source>
</evidence>
<dbReference type="InterPro" id="IPR001091">
    <property type="entry name" value="RM_Methyltransferase"/>
</dbReference>
<dbReference type="PANTHER" id="PTHR14911:SF13">
    <property type="entry name" value="TRNA (GUANINE(6)-N2)-METHYLTRANSFERASE THUMP3"/>
    <property type="match status" value="1"/>
</dbReference>
<evidence type="ECO:0000256" key="3">
    <source>
        <dbReference type="RuleBase" id="RU362026"/>
    </source>
</evidence>
<feature type="domain" description="DNA methylase N-4/N-6" evidence="4">
    <location>
        <begin position="126"/>
        <end position="250"/>
    </location>
</feature>
<dbReference type="GO" id="GO:0008170">
    <property type="term" value="F:N-methyltransferase activity"/>
    <property type="evidence" value="ECO:0007669"/>
    <property type="project" value="InterPro"/>
</dbReference>
<dbReference type="PANTHER" id="PTHR14911">
    <property type="entry name" value="THUMP DOMAIN-CONTAINING"/>
    <property type="match status" value="1"/>
</dbReference>
<comment type="caution">
    <text evidence="5">The sequence shown here is derived from an EMBL/GenBank/DDBJ whole genome shotgun (WGS) entry which is preliminary data.</text>
</comment>
<evidence type="ECO:0000256" key="1">
    <source>
        <dbReference type="ARBA" id="ARBA00022603"/>
    </source>
</evidence>
<keyword evidence="1" id="KW-0489">Methyltransferase</keyword>
<proteinExistence type="inferred from homology"/>
<reference evidence="5" key="1">
    <citation type="journal article" date="2012" name="Science">
        <title>Fermentation, hydrogen, and sulfur metabolism in multiple uncultivated bacterial phyla.</title>
        <authorList>
            <person name="Wrighton K.C."/>
            <person name="Thomas B.C."/>
            <person name="Sharon I."/>
            <person name="Miller C.S."/>
            <person name="Castelle C.J."/>
            <person name="VerBerkmoes N.C."/>
            <person name="Wilkins M.J."/>
            <person name="Hettich R.L."/>
            <person name="Lipton M.S."/>
            <person name="Williams K.H."/>
            <person name="Long P.E."/>
            <person name="Banfield J.F."/>
        </authorList>
    </citation>
    <scope>NUCLEOTIDE SEQUENCE [LARGE SCALE GENOMIC DNA]</scope>
</reference>
<accession>K2A2P9</accession>
<gene>
    <name evidence="5" type="ORF">ACD_71C00187G0001</name>
</gene>
<evidence type="ECO:0000259" key="4">
    <source>
        <dbReference type="Pfam" id="PF01555"/>
    </source>
</evidence>
<dbReference type="CDD" id="cd02440">
    <property type="entry name" value="AdoMet_MTases"/>
    <property type="match status" value="1"/>
</dbReference>
<organism evidence="5">
    <name type="scientific">uncultured bacterium</name>
    <name type="common">gcode 4</name>
    <dbReference type="NCBI Taxonomy" id="1234023"/>
    <lineage>
        <taxon>Bacteria</taxon>
        <taxon>environmental samples</taxon>
    </lineage>
</organism>
<sequence length="251" mass="29464">MPKKIKKLQPEEFDQECTTVWSFPRRGNWATHNSKYRGNWSPDVVRNLIVRYSKEGDTLLDPMIGGGTTAIECKLLNRNLIAFDVNPASIELSESMLDFEYDSSAKIRIVQGDARELMKKVGDESVDFILHHPPYADIIKYSEWKIPEDLSNIHDIDEFADEMEKIARECFRVLKKWQYCAILIGDTRREKMYQPMAFKVMERFLRVGFALKEDIVKVQHNCKATGYWKTSSQKYNFLLIMHEHLFIFKKP</sequence>
<dbReference type="GO" id="GO:0003677">
    <property type="term" value="F:DNA binding"/>
    <property type="evidence" value="ECO:0007669"/>
    <property type="project" value="InterPro"/>
</dbReference>
<dbReference type="Pfam" id="PF01555">
    <property type="entry name" value="N6_N4_Mtase"/>
    <property type="match status" value="2"/>
</dbReference>
<protein>
    <recommendedName>
        <fullName evidence="3">Methyltransferase</fullName>
        <ecNumber evidence="3">2.1.1.-</ecNumber>
    </recommendedName>
</protein>
<dbReference type="GO" id="GO:0016423">
    <property type="term" value="F:tRNA (guanine) methyltransferase activity"/>
    <property type="evidence" value="ECO:0007669"/>
    <property type="project" value="TreeGrafter"/>
</dbReference>
<dbReference type="PRINTS" id="PR00508">
    <property type="entry name" value="S21N4MTFRASE"/>
</dbReference>
<dbReference type="GO" id="GO:0030488">
    <property type="term" value="P:tRNA methylation"/>
    <property type="evidence" value="ECO:0007669"/>
    <property type="project" value="TreeGrafter"/>
</dbReference>
<dbReference type="Gene3D" id="3.40.50.150">
    <property type="entry name" value="Vaccinia Virus protein VP39"/>
    <property type="match status" value="2"/>
</dbReference>
<name>K2A2P9_9BACT</name>
<comment type="similarity">
    <text evidence="3">Belongs to the N(4)/N(6)-methyltransferase family.</text>
</comment>